<name>A0A8K0I1Z6_COCNU</name>
<organism evidence="2 3">
    <name type="scientific">Cocos nucifera</name>
    <name type="common">Coconut palm</name>
    <dbReference type="NCBI Taxonomy" id="13894"/>
    <lineage>
        <taxon>Eukaryota</taxon>
        <taxon>Viridiplantae</taxon>
        <taxon>Streptophyta</taxon>
        <taxon>Embryophyta</taxon>
        <taxon>Tracheophyta</taxon>
        <taxon>Spermatophyta</taxon>
        <taxon>Magnoliopsida</taxon>
        <taxon>Liliopsida</taxon>
        <taxon>Arecaceae</taxon>
        <taxon>Arecoideae</taxon>
        <taxon>Cocoseae</taxon>
        <taxon>Attaleinae</taxon>
        <taxon>Cocos</taxon>
    </lineage>
</organism>
<evidence type="ECO:0000313" key="3">
    <source>
        <dbReference type="Proteomes" id="UP000797356"/>
    </source>
</evidence>
<proteinExistence type="predicted"/>
<dbReference type="Proteomes" id="UP000797356">
    <property type="component" value="Chromosome 3"/>
</dbReference>
<feature type="region of interest" description="Disordered" evidence="1">
    <location>
        <begin position="1"/>
        <end position="49"/>
    </location>
</feature>
<reference evidence="2" key="2">
    <citation type="submission" date="2019-07" db="EMBL/GenBank/DDBJ databases">
        <authorList>
            <person name="Yang Y."/>
            <person name="Bocs S."/>
            <person name="Baudouin L."/>
        </authorList>
    </citation>
    <scope>NUCLEOTIDE SEQUENCE</scope>
    <source>
        <tissue evidence="2">Spear leaf of Hainan Tall coconut</tissue>
    </source>
</reference>
<evidence type="ECO:0000313" key="2">
    <source>
        <dbReference type="EMBL" id="KAG1334223.1"/>
    </source>
</evidence>
<comment type="caution">
    <text evidence="2">The sequence shown here is derived from an EMBL/GenBank/DDBJ whole genome shotgun (WGS) entry which is preliminary data.</text>
</comment>
<reference evidence="2" key="1">
    <citation type="journal article" date="2017" name="Gigascience">
        <title>The genome draft of coconut (Cocos nucifera).</title>
        <authorList>
            <person name="Xiao Y."/>
            <person name="Xu P."/>
            <person name="Fan H."/>
            <person name="Baudouin L."/>
            <person name="Xia W."/>
            <person name="Bocs S."/>
            <person name="Xu J."/>
            <person name="Li Q."/>
            <person name="Guo A."/>
            <person name="Zhou L."/>
            <person name="Li J."/>
            <person name="Wu Y."/>
            <person name="Ma Z."/>
            <person name="Armero A."/>
            <person name="Issali A.E."/>
            <person name="Liu N."/>
            <person name="Peng M."/>
            <person name="Yang Y."/>
        </authorList>
    </citation>
    <scope>NUCLEOTIDE SEQUENCE</scope>
    <source>
        <tissue evidence="2">Spear leaf of Hainan Tall coconut</tissue>
    </source>
</reference>
<feature type="compositionally biased region" description="Low complexity" evidence="1">
    <location>
        <begin position="1"/>
        <end position="39"/>
    </location>
</feature>
<accession>A0A8K0I1Z6</accession>
<protein>
    <submittedName>
        <fullName evidence="2">Uncharacterized protein</fullName>
    </submittedName>
</protein>
<gene>
    <name evidence="2" type="ORF">COCNU_03G003420</name>
</gene>
<dbReference type="AlphaFoldDB" id="A0A8K0I1Z6"/>
<evidence type="ECO:0000256" key="1">
    <source>
        <dbReference type="SAM" id="MobiDB-lite"/>
    </source>
</evidence>
<dbReference type="EMBL" id="CM017874">
    <property type="protein sequence ID" value="KAG1334223.1"/>
    <property type="molecule type" value="Genomic_DNA"/>
</dbReference>
<keyword evidence="3" id="KW-1185">Reference proteome</keyword>
<sequence length="101" mass="11149">MPTSPPMSSLPARSPSARVPPSSTASSTRSRSGSTPRSSMLPGPLHSRQCLHPPRALTMAKKKDIMPSIQVWYYLILYGWLEASGNRLLWLVSSFYVCLSE</sequence>